<comment type="caution">
    <text evidence="1">The sequence shown here is derived from an EMBL/GenBank/DDBJ whole genome shotgun (WGS) entry which is preliminary data.</text>
</comment>
<name>A0A397UG13_9GLOM</name>
<organism evidence="1 2">
    <name type="scientific">Gigaspora rosea</name>
    <dbReference type="NCBI Taxonomy" id="44941"/>
    <lineage>
        <taxon>Eukaryota</taxon>
        <taxon>Fungi</taxon>
        <taxon>Fungi incertae sedis</taxon>
        <taxon>Mucoromycota</taxon>
        <taxon>Glomeromycotina</taxon>
        <taxon>Glomeromycetes</taxon>
        <taxon>Diversisporales</taxon>
        <taxon>Gigasporaceae</taxon>
        <taxon>Gigaspora</taxon>
    </lineage>
</organism>
<gene>
    <name evidence="1" type="ORF">C2G38_2045746</name>
</gene>
<evidence type="ECO:0008006" key="3">
    <source>
        <dbReference type="Google" id="ProtNLM"/>
    </source>
</evidence>
<evidence type="ECO:0000313" key="1">
    <source>
        <dbReference type="EMBL" id="RIB07729.1"/>
    </source>
</evidence>
<proteinExistence type="predicted"/>
<dbReference type="EMBL" id="QKWP01001607">
    <property type="protein sequence ID" value="RIB07729.1"/>
    <property type="molecule type" value="Genomic_DNA"/>
</dbReference>
<protein>
    <recommendedName>
        <fullName evidence="3">Fungal-type protein kinase domain-containing protein</fullName>
    </recommendedName>
</protein>
<accession>A0A397UG13</accession>
<evidence type="ECO:0000313" key="2">
    <source>
        <dbReference type="Proteomes" id="UP000266673"/>
    </source>
</evidence>
<keyword evidence="2" id="KW-1185">Reference proteome</keyword>
<dbReference type="Proteomes" id="UP000266673">
    <property type="component" value="Unassembled WGS sequence"/>
</dbReference>
<dbReference type="OrthoDB" id="2435285at2759"/>
<dbReference type="AlphaFoldDB" id="A0A397UG13"/>
<reference evidence="1 2" key="1">
    <citation type="submission" date="2018-06" db="EMBL/GenBank/DDBJ databases">
        <title>Comparative genomics reveals the genomic features of Rhizophagus irregularis, R. cerebriforme, R. diaphanum and Gigaspora rosea, and their symbiotic lifestyle signature.</title>
        <authorList>
            <person name="Morin E."/>
            <person name="San Clemente H."/>
            <person name="Chen E.C.H."/>
            <person name="De La Providencia I."/>
            <person name="Hainaut M."/>
            <person name="Kuo A."/>
            <person name="Kohler A."/>
            <person name="Murat C."/>
            <person name="Tang N."/>
            <person name="Roy S."/>
            <person name="Loubradou J."/>
            <person name="Henrissat B."/>
            <person name="Grigoriev I.V."/>
            <person name="Corradi N."/>
            <person name="Roux C."/>
            <person name="Martin F.M."/>
        </authorList>
    </citation>
    <scope>NUCLEOTIDE SEQUENCE [LARGE SCALE GENOMIC DNA]</scope>
    <source>
        <strain evidence="1 2">DAOM 194757</strain>
    </source>
</reference>
<sequence length="178" mass="20672">MTDAVIMNLGFYKALDYRSEIRAVFELKKDVLESHIHQAIAELIVANIVSNYAVFMVFTDLNKAWLFYWFTNDKQVVMSQIETSGEAITIIERALVRSSIATTTTTTVDPNFLIEMRPKVKFDFDDDNDIANMKDMFDDMTEKEITGWKVRRALRLLQNTPGFQLDKDYVDMYSSMYS</sequence>